<dbReference type="Gramene" id="CDF34760">
    <property type="protein sequence ID" value="CDF34760"/>
    <property type="gene ID" value="CHC_T00003674001"/>
</dbReference>
<dbReference type="InterPro" id="IPR000073">
    <property type="entry name" value="AB_hydrolase_1"/>
</dbReference>
<accession>R7QBB6</accession>
<evidence type="ECO:0000256" key="2">
    <source>
        <dbReference type="SAM" id="Phobius"/>
    </source>
</evidence>
<dbReference type="Proteomes" id="UP000012073">
    <property type="component" value="Unassembled WGS sequence"/>
</dbReference>
<keyword evidence="2" id="KW-0472">Membrane</keyword>
<keyword evidence="2" id="KW-1133">Transmembrane helix</keyword>
<dbReference type="AlphaFoldDB" id="R7QBB6"/>
<evidence type="ECO:0000313" key="5">
    <source>
        <dbReference type="Proteomes" id="UP000012073"/>
    </source>
</evidence>
<dbReference type="InterPro" id="IPR036155">
    <property type="entry name" value="Crypto/Photolyase_N_sf"/>
</dbReference>
<proteinExistence type="predicted"/>
<dbReference type="InterPro" id="IPR029058">
    <property type="entry name" value="AB_hydrolase_fold"/>
</dbReference>
<name>R7QBB6_CHOCR</name>
<dbReference type="RefSeq" id="XP_005714579.1">
    <property type="nucleotide sequence ID" value="XM_005714522.1"/>
</dbReference>
<dbReference type="Gene3D" id="3.40.50.1820">
    <property type="entry name" value="alpha/beta hydrolase"/>
    <property type="match status" value="1"/>
</dbReference>
<feature type="compositionally biased region" description="Basic and acidic residues" evidence="1">
    <location>
        <begin position="162"/>
        <end position="171"/>
    </location>
</feature>
<dbReference type="SUPFAM" id="SSF53474">
    <property type="entry name" value="alpha/beta-Hydrolases"/>
    <property type="match status" value="1"/>
</dbReference>
<dbReference type="KEGG" id="ccp:CHC_T00003674001"/>
<dbReference type="PANTHER" id="PTHR47832:SF1">
    <property type="entry name" value="DNA PHOTOLYASE"/>
    <property type="match status" value="1"/>
</dbReference>
<dbReference type="Gene3D" id="3.40.50.620">
    <property type="entry name" value="HUPs"/>
    <property type="match status" value="1"/>
</dbReference>
<dbReference type="PhylomeDB" id="R7QBB6"/>
<feature type="domain" description="Photolyase/cryptochrome alpha/beta" evidence="3">
    <location>
        <begin position="378"/>
        <end position="497"/>
    </location>
</feature>
<dbReference type="EMBL" id="HG001706">
    <property type="protein sequence ID" value="CDF34760.1"/>
    <property type="molecule type" value="Genomic_DNA"/>
</dbReference>
<evidence type="ECO:0000256" key="1">
    <source>
        <dbReference type="SAM" id="MobiDB-lite"/>
    </source>
</evidence>
<dbReference type="PROSITE" id="PS51645">
    <property type="entry name" value="PHR_CRY_ALPHA_BETA"/>
    <property type="match status" value="1"/>
</dbReference>
<dbReference type="PANTHER" id="PTHR47832">
    <property type="entry name" value="DNA PHOTOLYASE"/>
    <property type="match status" value="1"/>
</dbReference>
<dbReference type="InterPro" id="IPR014729">
    <property type="entry name" value="Rossmann-like_a/b/a_fold"/>
</dbReference>
<feature type="region of interest" description="Disordered" evidence="1">
    <location>
        <begin position="983"/>
        <end position="1006"/>
    </location>
</feature>
<feature type="region of interest" description="Disordered" evidence="1">
    <location>
        <begin position="1"/>
        <end position="24"/>
    </location>
</feature>
<organism evidence="4 5">
    <name type="scientific">Chondrus crispus</name>
    <name type="common">Carrageen Irish moss</name>
    <name type="synonym">Polymorpha crispa</name>
    <dbReference type="NCBI Taxonomy" id="2769"/>
    <lineage>
        <taxon>Eukaryota</taxon>
        <taxon>Rhodophyta</taxon>
        <taxon>Florideophyceae</taxon>
        <taxon>Rhodymeniophycidae</taxon>
        <taxon>Gigartinales</taxon>
        <taxon>Gigartinaceae</taxon>
        <taxon>Chondrus</taxon>
    </lineage>
</organism>
<feature type="transmembrane region" description="Helical" evidence="2">
    <location>
        <begin position="54"/>
        <end position="78"/>
    </location>
</feature>
<dbReference type="SUPFAM" id="SSF52425">
    <property type="entry name" value="Cryptochrome/photolyase, N-terminal domain"/>
    <property type="match status" value="1"/>
</dbReference>
<dbReference type="OrthoDB" id="408373at2759"/>
<feature type="compositionally biased region" description="Acidic residues" evidence="1">
    <location>
        <begin position="11"/>
        <end position="23"/>
    </location>
</feature>
<sequence length="1006" mass="114072">MRKARFKEREETEDIDEDEDEGVPTEREVLCNSMAFTAITCVIIGELLNENNLWAVLIIGGSISALHIVLTMAGLRALARYSARKKLPTTVNVNQIQGLPSGDVTIDVNEIEVDEAAHRKHRNRRYRKEWDRKQGHRDEIPWQECHRREKEKKEDRRKRNTTRKERLDRREKRERRSRKKRRAEEKQMHTIVKNGGYARGGEDEITPMAVQSACSDVFGWCKFCSQRDRISQCERLGQLLSSPTTGVVQRRFCNQWIRESLAVDPRPAPRLIFSHETPFRLDPYLSLHLPRSEQRPDAWSDCNSLSTPPCPWRSAFDSTDVPAMSPPNRPPRPTAFVSATPLPSSRLRMWLPSICPSMTVSTASLSEESFVLPRRVSRSVVWFRPGDLRTEDHAGLDAACSHTADALAPLLVLTPRSTNADIAAAKRLGAQLQARGSVLVLRFANDEAKEVVQFLKDYKAERVHVRMDAEHEARQVVSRVERLVDGMASVQVWTSDLREWDYQNPEFFESLPDEFPSFLRWSARGQAQVVPSAGDFQPEVILPGPGLDDADMTLEEVAEKVFESARGLDRRARFERRVKDDFNFVRGLEIDPEQDKYGEIAIREYLLQADAYTRPDLGRTLSEVFRQGALSPRRIYEIVHKHERANGRIWRFFYREGAKLILDFLEAREFATLMARRDTALKKTVDGDHEAKFWRWNGFLVRYVEEGVANAGQPDKPPLLLVHGFGASSQHYGRSMRKLKENYHVFAVDMIGFGRSEKPPMQYTQELWEQMLWDFVKQVVQRPVYVAGNSIGGYFSAAFGSDGYGEVCAGVCLINSSGRLDEDASARVRDVPASTRRGPFKYILEESRTARLLAGEALLRSLRGRIQKTLQAVYPTNPAAADEQLAYNIRRDSLDYGAVEVLASGVILPPPRSLTELLQEYDGPLLVFQGVLDPLNDARGRADKIEAQYPRATVVRVNSGHCPHEEDAEAFVEAISRWMDVSNGHQTAGDGESASRRAEVAASAGS</sequence>
<reference evidence="5" key="1">
    <citation type="journal article" date="2013" name="Proc. Natl. Acad. Sci. U.S.A.">
        <title>Genome structure and metabolic features in the red seaweed Chondrus crispus shed light on evolution of the Archaeplastida.</title>
        <authorList>
            <person name="Collen J."/>
            <person name="Porcel B."/>
            <person name="Carre W."/>
            <person name="Ball S.G."/>
            <person name="Chaparro C."/>
            <person name="Tonon T."/>
            <person name="Barbeyron T."/>
            <person name="Michel G."/>
            <person name="Noel B."/>
            <person name="Valentin K."/>
            <person name="Elias M."/>
            <person name="Artiguenave F."/>
            <person name="Arun A."/>
            <person name="Aury J.M."/>
            <person name="Barbosa-Neto J.F."/>
            <person name="Bothwell J.H."/>
            <person name="Bouget F.Y."/>
            <person name="Brillet L."/>
            <person name="Cabello-Hurtado F."/>
            <person name="Capella-Gutierrez S."/>
            <person name="Charrier B."/>
            <person name="Cladiere L."/>
            <person name="Cock J.M."/>
            <person name="Coelho S.M."/>
            <person name="Colleoni C."/>
            <person name="Czjzek M."/>
            <person name="Da Silva C."/>
            <person name="Delage L."/>
            <person name="Denoeud F."/>
            <person name="Deschamps P."/>
            <person name="Dittami S.M."/>
            <person name="Gabaldon T."/>
            <person name="Gachon C.M."/>
            <person name="Groisillier A."/>
            <person name="Herve C."/>
            <person name="Jabbari K."/>
            <person name="Katinka M."/>
            <person name="Kloareg B."/>
            <person name="Kowalczyk N."/>
            <person name="Labadie K."/>
            <person name="Leblanc C."/>
            <person name="Lopez P.J."/>
            <person name="McLachlan D.H."/>
            <person name="Meslet-Cladiere L."/>
            <person name="Moustafa A."/>
            <person name="Nehr Z."/>
            <person name="Nyvall Collen P."/>
            <person name="Panaud O."/>
            <person name="Partensky F."/>
            <person name="Poulain J."/>
            <person name="Rensing S.A."/>
            <person name="Rousvoal S."/>
            <person name="Samson G."/>
            <person name="Symeonidi A."/>
            <person name="Weissenbach J."/>
            <person name="Zambounis A."/>
            <person name="Wincker P."/>
            <person name="Boyen C."/>
        </authorList>
    </citation>
    <scope>NUCLEOTIDE SEQUENCE [LARGE SCALE GENOMIC DNA]</scope>
    <source>
        <strain evidence="5">cv. Stackhouse</strain>
    </source>
</reference>
<feature type="compositionally biased region" description="Basic residues" evidence="1">
    <location>
        <begin position="172"/>
        <end position="181"/>
    </location>
</feature>
<feature type="region of interest" description="Disordered" evidence="1">
    <location>
        <begin position="147"/>
        <end position="188"/>
    </location>
</feature>
<dbReference type="InterPro" id="IPR006050">
    <property type="entry name" value="DNA_photolyase_N"/>
</dbReference>
<keyword evidence="2" id="KW-0812">Transmembrane</keyword>
<dbReference type="Pfam" id="PF00875">
    <property type="entry name" value="DNA_photolyase"/>
    <property type="match status" value="1"/>
</dbReference>
<dbReference type="Pfam" id="PF12697">
    <property type="entry name" value="Abhydrolase_6"/>
    <property type="match status" value="1"/>
</dbReference>
<evidence type="ECO:0000259" key="3">
    <source>
        <dbReference type="PROSITE" id="PS51645"/>
    </source>
</evidence>
<dbReference type="PRINTS" id="PR00111">
    <property type="entry name" value="ABHYDROLASE"/>
</dbReference>
<dbReference type="GeneID" id="17322365"/>
<evidence type="ECO:0000313" key="4">
    <source>
        <dbReference type="EMBL" id="CDF34760.1"/>
    </source>
</evidence>
<protein>
    <recommendedName>
        <fullName evidence="3">Photolyase/cryptochrome alpha/beta domain-containing protein</fullName>
    </recommendedName>
</protein>
<keyword evidence="5" id="KW-1185">Reference proteome</keyword>
<gene>
    <name evidence="4" type="ORF">CHC_T00003674001</name>
</gene>